<accession>A0A132NQD5</accession>
<evidence type="ECO:0000256" key="7">
    <source>
        <dbReference type="ARBA" id="ARBA00022676"/>
    </source>
</evidence>
<dbReference type="Proteomes" id="UP000070089">
    <property type="component" value="Unassembled WGS sequence"/>
</dbReference>
<comment type="pathway">
    <text evidence="4">Sphingolipid metabolism.</text>
</comment>
<keyword evidence="9 12" id="KW-0812">Transmembrane</keyword>
<dbReference type="GO" id="GO:0016020">
    <property type="term" value="C:membrane"/>
    <property type="evidence" value="ECO:0007669"/>
    <property type="project" value="UniProtKB-SubCell"/>
</dbReference>
<gene>
    <name evidence="15" type="ORF">QR46_3700</name>
</gene>
<dbReference type="InterPro" id="IPR025993">
    <property type="entry name" value="Ceramide_glucosylTrfase"/>
</dbReference>
<dbReference type="SUPFAM" id="SSF53448">
    <property type="entry name" value="Nucleotide-diphospho-sugar transferases"/>
    <property type="match status" value="1"/>
</dbReference>
<keyword evidence="10 12" id="KW-1133">Transmembrane helix</keyword>
<evidence type="ECO:0000256" key="11">
    <source>
        <dbReference type="ARBA" id="ARBA00023136"/>
    </source>
</evidence>
<proteinExistence type="inferred from homology"/>
<dbReference type="OrthoDB" id="1483400at2759"/>
<organism evidence="15 16">
    <name type="scientific">Giardia duodenalis assemblage B</name>
    <dbReference type="NCBI Taxonomy" id="1394984"/>
    <lineage>
        <taxon>Eukaryota</taxon>
        <taxon>Metamonada</taxon>
        <taxon>Diplomonadida</taxon>
        <taxon>Hexamitidae</taxon>
        <taxon>Giardiinae</taxon>
        <taxon>Giardia</taxon>
    </lineage>
</organism>
<evidence type="ECO:0000256" key="3">
    <source>
        <dbReference type="ARBA" id="ARBA00004760"/>
    </source>
</evidence>
<evidence type="ECO:0000313" key="15">
    <source>
        <dbReference type="EMBL" id="KWX12329.1"/>
    </source>
</evidence>
<evidence type="ECO:0000256" key="13">
    <source>
        <dbReference type="SAM" id="SignalP"/>
    </source>
</evidence>
<feature type="transmembrane region" description="Helical" evidence="12">
    <location>
        <begin position="332"/>
        <end position="352"/>
    </location>
</feature>
<keyword evidence="11 12" id="KW-0472">Membrane</keyword>
<feature type="chain" id="PRO_5007800042" description="ceramide glucosyltransferase" evidence="13">
    <location>
        <begin position="21"/>
        <end position="537"/>
    </location>
</feature>
<dbReference type="UniPathway" id="UPA00222"/>
<comment type="pathway">
    <text evidence="3">Lipid metabolism; sphingolipid metabolism.</text>
</comment>
<evidence type="ECO:0000256" key="10">
    <source>
        <dbReference type="ARBA" id="ARBA00022989"/>
    </source>
</evidence>
<evidence type="ECO:0000256" key="8">
    <source>
        <dbReference type="ARBA" id="ARBA00022679"/>
    </source>
</evidence>
<evidence type="ECO:0000256" key="2">
    <source>
        <dbReference type="ARBA" id="ARBA00004141"/>
    </source>
</evidence>
<evidence type="ECO:0000256" key="12">
    <source>
        <dbReference type="SAM" id="Phobius"/>
    </source>
</evidence>
<sequence>MDGLTLSLVTAASTLAGCWGILAANRVGELRSHPNTLEKTTKSMPSLAVIMPCHGKYNFAKVCEHWNSQLNTTYSGSVSFVYVIESLEDPAFMTICKYLSQVHGLEEAGRAGISQDASHLSKDIVLEASPQRSVRLAVAGVTSRSSQKIHNILYALTDCTADFVAFLDDDIKIHRGTLDSLVSALLANPHALISTGYSIEVPIVQTTRTKKEPPPFANQLTMIYRMINMISFSFTRVPFCWGGCFCMQRQSIYEGSPSPYSAWVDGGYSEDTIISHIAHQQRKAIICPRDAILVNELHSSNSITRSYFPYLCRQIFVLKTYHTHQEKMSNTILLLTALGIFLSIDTMILLAIKRGTSCMLKLILLGTLRSLVFFRDINAVDSLYSLLFHVRDSLGLSTELGLVMLRSQLFQVNTLIITLALLAVAHNACFSLLVRLCNAQSPEKLQTRPSIKIGTTAAALLTHCFAMPIIILNTMFRRQISWGSRTYACNEGRVVSVEPAISTLRASRKKIGVEELLTVDKAPVVKERIQANKKSLD</sequence>
<evidence type="ECO:0000313" key="16">
    <source>
        <dbReference type="Proteomes" id="UP000070089"/>
    </source>
</evidence>
<comment type="caution">
    <text evidence="15">The sequence shown here is derived from an EMBL/GenBank/DDBJ whole genome shotgun (WGS) entry which is preliminary data.</text>
</comment>
<evidence type="ECO:0000256" key="6">
    <source>
        <dbReference type="ARBA" id="ARBA00012699"/>
    </source>
</evidence>
<keyword evidence="13" id="KW-0732">Signal</keyword>
<evidence type="ECO:0000256" key="1">
    <source>
        <dbReference type="ARBA" id="ARBA00003301"/>
    </source>
</evidence>
<feature type="domain" description="Glycosyltransferase 2-like" evidence="14">
    <location>
        <begin position="147"/>
        <end position="252"/>
    </location>
</feature>
<dbReference type="InterPro" id="IPR029044">
    <property type="entry name" value="Nucleotide-diphossugar_trans"/>
</dbReference>
<dbReference type="Pfam" id="PF00535">
    <property type="entry name" value="Glycos_transf_2"/>
    <property type="match status" value="1"/>
</dbReference>
<evidence type="ECO:0000259" key="14">
    <source>
        <dbReference type="Pfam" id="PF00535"/>
    </source>
</evidence>
<dbReference type="EMBL" id="JXTI01000123">
    <property type="protein sequence ID" value="KWX12329.1"/>
    <property type="molecule type" value="Genomic_DNA"/>
</dbReference>
<keyword evidence="7" id="KW-0328">Glycosyltransferase</keyword>
<comment type="subcellular location">
    <subcellularLocation>
        <location evidence="2">Membrane</location>
        <topology evidence="2">Multi-pass membrane protein</topology>
    </subcellularLocation>
</comment>
<dbReference type="GO" id="GO:0008120">
    <property type="term" value="F:ceramide glucosyltransferase activity"/>
    <property type="evidence" value="ECO:0007669"/>
    <property type="project" value="UniProtKB-EC"/>
</dbReference>
<dbReference type="VEuPathDB" id="GiardiaDB:QR46_3700"/>
<evidence type="ECO:0000256" key="4">
    <source>
        <dbReference type="ARBA" id="ARBA00004991"/>
    </source>
</evidence>
<name>A0A132NQD5_GIAIN</name>
<dbReference type="GO" id="GO:0006679">
    <property type="term" value="P:glucosylceramide biosynthetic process"/>
    <property type="evidence" value="ECO:0007669"/>
    <property type="project" value="TreeGrafter"/>
</dbReference>
<dbReference type="Gene3D" id="3.90.550.10">
    <property type="entry name" value="Spore Coat Polysaccharide Biosynthesis Protein SpsA, Chain A"/>
    <property type="match status" value="1"/>
</dbReference>
<keyword evidence="8 15" id="KW-0808">Transferase</keyword>
<protein>
    <recommendedName>
        <fullName evidence="6">ceramide glucosyltransferase</fullName>
        <ecNumber evidence="6">2.4.1.80</ecNumber>
    </recommendedName>
</protein>
<reference evidence="15 16" key="1">
    <citation type="journal article" date="2015" name="Mol. Biochem. Parasitol.">
        <title>Identification of polymorphic genes for use in assemblage B genotyping assays through comparative genomics of multiple assemblage B Giardia duodenalis isolates.</title>
        <authorList>
            <person name="Wielinga C."/>
            <person name="Thompson R.C."/>
            <person name="Monis P."/>
            <person name="Ryan U."/>
        </authorList>
    </citation>
    <scope>NUCLEOTIDE SEQUENCE [LARGE SCALE GENOMIC DNA]</scope>
    <source>
        <strain evidence="15 16">BAH15c1</strain>
    </source>
</reference>
<comment type="function">
    <text evidence="1">Dolichyl-phosphate beta-glucosyltransferase involved in the glycosylation of glycoproteins through the synthesis of dolichyl beta-D-glucosyl phosphate which serves as a sugar donor for transfer of three glucose residues to the Man-9-GlcNAc-2-PP-dolichol precursor to N-glycans.</text>
</comment>
<dbReference type="PANTHER" id="PTHR12726:SF0">
    <property type="entry name" value="CERAMIDE GLUCOSYLTRANSFERASE"/>
    <property type="match status" value="1"/>
</dbReference>
<dbReference type="EC" id="2.4.1.80" evidence="6"/>
<feature type="transmembrane region" description="Helical" evidence="12">
    <location>
        <begin position="412"/>
        <end position="433"/>
    </location>
</feature>
<comment type="similarity">
    <text evidence="5">Belongs to the glycosyltransferase 2 family.</text>
</comment>
<evidence type="ECO:0000256" key="9">
    <source>
        <dbReference type="ARBA" id="ARBA00022692"/>
    </source>
</evidence>
<dbReference type="InterPro" id="IPR001173">
    <property type="entry name" value="Glyco_trans_2-like"/>
</dbReference>
<evidence type="ECO:0000256" key="5">
    <source>
        <dbReference type="ARBA" id="ARBA00006739"/>
    </source>
</evidence>
<feature type="signal peptide" evidence="13">
    <location>
        <begin position="1"/>
        <end position="20"/>
    </location>
</feature>
<dbReference type="AlphaFoldDB" id="A0A132NQD5"/>
<feature type="transmembrane region" description="Helical" evidence="12">
    <location>
        <begin position="453"/>
        <end position="476"/>
    </location>
</feature>
<dbReference type="PANTHER" id="PTHR12726">
    <property type="entry name" value="CERAMIDE GLUCOSYLTRANSFERASE"/>
    <property type="match status" value="1"/>
</dbReference>